<dbReference type="InterPro" id="IPR029044">
    <property type="entry name" value="Nucleotide-diphossugar_trans"/>
</dbReference>
<dbReference type="SUPFAM" id="SSF53448">
    <property type="entry name" value="Nucleotide-diphospho-sugar transferases"/>
    <property type="match status" value="1"/>
</dbReference>
<dbReference type="Proteomes" id="UP000198919">
    <property type="component" value="Unassembled WGS sequence"/>
</dbReference>
<dbReference type="Proteomes" id="UP000224607">
    <property type="component" value="Unassembled WGS sequence"/>
</dbReference>
<evidence type="ECO:0000313" key="9">
    <source>
        <dbReference type="EMBL" id="SFJ43619.1"/>
    </source>
</evidence>
<dbReference type="GO" id="GO:0009247">
    <property type="term" value="P:glycolipid biosynthetic process"/>
    <property type="evidence" value="ECO:0007669"/>
    <property type="project" value="UniProtKB-ARBA"/>
</dbReference>
<dbReference type="PANTHER" id="PTHR10859:SF91">
    <property type="entry name" value="DOLICHYL-PHOSPHATE BETA-GLUCOSYLTRANSFERASE"/>
    <property type="match status" value="1"/>
</dbReference>
<feature type="domain" description="Glycosyltransferase 2-like" evidence="7">
    <location>
        <begin position="21"/>
        <end position="143"/>
    </location>
</feature>
<dbReference type="CDD" id="cd04179">
    <property type="entry name" value="DPM_DPG-synthase_like"/>
    <property type="match status" value="1"/>
</dbReference>
<evidence type="ECO:0000256" key="3">
    <source>
        <dbReference type="ARBA" id="ARBA00022519"/>
    </source>
</evidence>
<dbReference type="InterPro" id="IPR001173">
    <property type="entry name" value="Glyco_trans_2-like"/>
</dbReference>
<accession>A0A1I3RD70</accession>
<dbReference type="GO" id="GO:0016746">
    <property type="term" value="F:acyltransferase activity"/>
    <property type="evidence" value="ECO:0007669"/>
    <property type="project" value="UniProtKB-KW"/>
</dbReference>
<keyword evidence="2" id="KW-1003">Cell membrane</keyword>
<comment type="subcellular location">
    <subcellularLocation>
        <location evidence="1">Cell inner membrane</location>
    </subcellularLocation>
</comment>
<keyword evidence="11" id="KW-1185">Reference proteome</keyword>
<dbReference type="GO" id="GO:0005886">
    <property type="term" value="C:plasma membrane"/>
    <property type="evidence" value="ECO:0007669"/>
    <property type="project" value="UniProtKB-SubCell"/>
</dbReference>
<keyword evidence="6 9" id="KW-0012">Acyltransferase</keyword>
<evidence type="ECO:0000313" key="10">
    <source>
        <dbReference type="Proteomes" id="UP000198919"/>
    </source>
</evidence>
<dbReference type="CDD" id="cd07984">
    <property type="entry name" value="LPLAT_LABLAT-like"/>
    <property type="match status" value="1"/>
</dbReference>
<evidence type="ECO:0000256" key="5">
    <source>
        <dbReference type="ARBA" id="ARBA00023136"/>
    </source>
</evidence>
<reference evidence="8 11" key="3">
    <citation type="journal article" date="2017" name="Nat. Microbiol.">
        <title>Natural product diversity associated with the nematode symbionts Photorhabdus and Xenorhabdus.</title>
        <authorList>
            <person name="Tobias N.J."/>
            <person name="Wolff H."/>
            <person name="Djahanschiri B."/>
            <person name="Grundmann F."/>
            <person name="Kronenwerth M."/>
            <person name="Shi Y.M."/>
            <person name="Simonyi S."/>
            <person name="Grun P."/>
            <person name="Shapiro-Ilan D."/>
            <person name="Pidot S.J."/>
            <person name="Stinear T.P."/>
            <person name="Ebersberger I."/>
            <person name="Bode H.B."/>
        </authorList>
    </citation>
    <scope>NUCLEOTIDE SEQUENCE [LARGE SCALE GENOMIC DNA]</scope>
    <source>
        <strain evidence="8 11">DSM 17908</strain>
    </source>
</reference>
<keyword evidence="5" id="KW-0472">Membrane</keyword>
<keyword evidence="3" id="KW-0997">Cell inner membrane</keyword>
<dbReference type="RefSeq" id="WP_244590629.1">
    <property type="nucleotide sequence ID" value="NZ_CAWNQB010000078.1"/>
</dbReference>
<reference evidence="10" key="2">
    <citation type="submission" date="2016-10" db="EMBL/GenBank/DDBJ databases">
        <authorList>
            <person name="Varghese N."/>
            <person name="Submissions S."/>
        </authorList>
    </citation>
    <scope>NUCLEOTIDE SEQUENCE [LARGE SCALE GENOMIC DNA]</scope>
    <source>
        <strain evidence="10">DSM 17908</strain>
    </source>
</reference>
<name>A0A1I3RD70_9GAMM</name>
<dbReference type="AlphaFoldDB" id="A0A1I3RD70"/>
<evidence type="ECO:0000256" key="6">
    <source>
        <dbReference type="ARBA" id="ARBA00023315"/>
    </source>
</evidence>
<proteinExistence type="predicted"/>
<dbReference type="GO" id="GO:0006487">
    <property type="term" value="P:protein N-linked glycosylation"/>
    <property type="evidence" value="ECO:0007669"/>
    <property type="project" value="TreeGrafter"/>
</dbReference>
<evidence type="ECO:0000256" key="2">
    <source>
        <dbReference type="ARBA" id="ARBA00022475"/>
    </source>
</evidence>
<protein>
    <submittedName>
        <fullName evidence="8">Glycosyl transferase</fullName>
    </submittedName>
    <submittedName>
        <fullName evidence="9">Predicted acyltransferase, LPLAT superfamily</fullName>
    </submittedName>
</protein>
<sequence>MSLSSDSITPCPATPCAVMPCIVIPCYNHGATMPTVLERLSPYQLHCFIVDDGSEAETQHCLEELAKTVPNVTLIRLESNQGKGGAVMAGMRAAANSGYSHALQVDADGQHCLEDIPLFLAKSRQYPHKVISGNPMYDVSVPKSRLYGRYITHFWVWVETLSFSIKDSMCGFRVYPLVPTLQLLAKQDIGRRMDFDIEIMVRLYWQGTESEFVPTKVTYPENGLSHFDALRDNLSISWMHTRLFFSMLPRIPSLLFRKKLVIKELLCKGSWHKRHHWSDIKERKGLFGMKFMLTVYRWFGRKPFEWLLYPVVGYFWATGGAQRQASRQYLERLQQTMQRKNIAIPHGLNSYRHYLRFGGAMLDKIASWRGDLQWGKDIQFAADAEKTLLDGDAGGKLLLVSHLGDIEVCRALAQRSGQRTINALVFTEHAQRFKQIIEEVSPQAGINLLPVTDVGADTAIMLKEKIDAGEWVAIVGDRIAVNPSRTGTPRIVWSPFLGHSAPFPQGPFILASVLRCPVLLMFALRQNNQFKVYCEHFANPLELPRQQREQALQQTVDRYASRLEHHALQSPLDWFNFFDFWQLPANRTNKK</sequence>
<evidence type="ECO:0000313" key="11">
    <source>
        <dbReference type="Proteomes" id="UP000224607"/>
    </source>
</evidence>
<keyword evidence="4 9" id="KW-0808">Transferase</keyword>
<dbReference type="InterPro" id="IPR004960">
    <property type="entry name" value="LipA_acyltrans"/>
</dbReference>
<dbReference type="EMBL" id="FORG01000009">
    <property type="protein sequence ID" value="SFJ43619.1"/>
    <property type="molecule type" value="Genomic_DNA"/>
</dbReference>
<evidence type="ECO:0000259" key="7">
    <source>
        <dbReference type="Pfam" id="PF00535"/>
    </source>
</evidence>
<dbReference type="Gene3D" id="3.90.550.10">
    <property type="entry name" value="Spore Coat Polysaccharide Biosynthesis Protein SpsA, Chain A"/>
    <property type="match status" value="1"/>
</dbReference>
<dbReference type="Pfam" id="PF00535">
    <property type="entry name" value="Glycos_transf_2"/>
    <property type="match status" value="1"/>
</dbReference>
<reference evidence="9" key="1">
    <citation type="submission" date="2016-10" db="EMBL/GenBank/DDBJ databases">
        <authorList>
            <person name="de Groot N.N."/>
        </authorList>
    </citation>
    <scope>NUCLEOTIDE SEQUENCE [LARGE SCALE GENOMIC DNA]</scope>
    <source>
        <strain evidence="9">DSM 17908</strain>
    </source>
</reference>
<evidence type="ECO:0000313" key="8">
    <source>
        <dbReference type="EMBL" id="PHM39825.1"/>
    </source>
</evidence>
<gene>
    <name evidence="9" type="ORF">SAMN05421680_10960</name>
    <name evidence="8" type="ORF">Xmau_02425</name>
</gene>
<evidence type="ECO:0000256" key="4">
    <source>
        <dbReference type="ARBA" id="ARBA00022679"/>
    </source>
</evidence>
<dbReference type="EMBL" id="NITY01000008">
    <property type="protein sequence ID" value="PHM39825.1"/>
    <property type="molecule type" value="Genomic_DNA"/>
</dbReference>
<dbReference type="PANTHER" id="PTHR10859">
    <property type="entry name" value="GLYCOSYL TRANSFERASE"/>
    <property type="match status" value="1"/>
</dbReference>
<evidence type="ECO:0000256" key="1">
    <source>
        <dbReference type="ARBA" id="ARBA00004533"/>
    </source>
</evidence>
<organism evidence="9 10">
    <name type="scientific">Xenorhabdus mauleonii</name>
    <dbReference type="NCBI Taxonomy" id="351675"/>
    <lineage>
        <taxon>Bacteria</taxon>
        <taxon>Pseudomonadati</taxon>
        <taxon>Pseudomonadota</taxon>
        <taxon>Gammaproteobacteria</taxon>
        <taxon>Enterobacterales</taxon>
        <taxon>Morganellaceae</taxon>
        <taxon>Xenorhabdus</taxon>
    </lineage>
</organism>
<dbReference type="STRING" id="351675.SAMN05421680_10960"/>